<reference evidence="1 2" key="1">
    <citation type="submission" date="2024-04" db="EMBL/GenBank/DDBJ databases">
        <authorList>
            <person name="Fracassetti M."/>
        </authorList>
    </citation>
    <scope>NUCLEOTIDE SEQUENCE [LARGE SCALE GENOMIC DNA]</scope>
</reference>
<dbReference type="Gene3D" id="3.40.50.150">
    <property type="entry name" value="Vaccinia Virus protein VP39"/>
    <property type="match status" value="1"/>
</dbReference>
<name>A0AAV2E986_9ROSI</name>
<dbReference type="AlphaFoldDB" id="A0AAV2E986"/>
<gene>
    <name evidence="1" type="ORF">LTRI10_LOCUS23413</name>
</gene>
<dbReference type="GO" id="GO:0008757">
    <property type="term" value="F:S-adenosylmethionine-dependent methyltransferase activity"/>
    <property type="evidence" value="ECO:0007669"/>
    <property type="project" value="TreeGrafter"/>
</dbReference>
<protein>
    <submittedName>
        <fullName evidence="1">Uncharacterized protein</fullName>
    </submittedName>
</protein>
<dbReference type="GO" id="GO:0005737">
    <property type="term" value="C:cytoplasm"/>
    <property type="evidence" value="ECO:0007669"/>
    <property type="project" value="TreeGrafter"/>
</dbReference>
<proteinExistence type="predicted"/>
<accession>A0AAV2E986</accession>
<dbReference type="Proteomes" id="UP001497516">
    <property type="component" value="Chromosome 4"/>
</dbReference>
<evidence type="ECO:0000313" key="2">
    <source>
        <dbReference type="Proteomes" id="UP001497516"/>
    </source>
</evidence>
<keyword evidence="2" id="KW-1185">Reference proteome</keyword>
<evidence type="ECO:0000313" key="1">
    <source>
        <dbReference type="EMBL" id="CAL1382070.1"/>
    </source>
</evidence>
<dbReference type="InterPro" id="IPR051038">
    <property type="entry name" value="RMT2/GAMT_Mtase"/>
</dbReference>
<dbReference type="EMBL" id="OZ034817">
    <property type="protein sequence ID" value="CAL1382070.1"/>
    <property type="molecule type" value="Genomic_DNA"/>
</dbReference>
<sequence>MDAGHQEAFDILLNAGIQAELILGTIARRENENNSNSNGDYLEDRVSFSEDKLLDSHSKGVMMAWEKPLMEAHAKDHGEEPAFLVPPSHFLFPRESGSSGGGCSREIEGKSLWRRWKQGIEEEEEGWMGHGFDFWVG</sequence>
<dbReference type="PANTHER" id="PTHR32379:SF1">
    <property type="entry name" value="GUANIDINOACETATE N-METHYLTRANSFERASE"/>
    <property type="match status" value="1"/>
</dbReference>
<dbReference type="InterPro" id="IPR029063">
    <property type="entry name" value="SAM-dependent_MTases_sf"/>
</dbReference>
<dbReference type="GO" id="GO:0005634">
    <property type="term" value="C:nucleus"/>
    <property type="evidence" value="ECO:0007669"/>
    <property type="project" value="TreeGrafter"/>
</dbReference>
<organism evidence="1 2">
    <name type="scientific">Linum trigynum</name>
    <dbReference type="NCBI Taxonomy" id="586398"/>
    <lineage>
        <taxon>Eukaryota</taxon>
        <taxon>Viridiplantae</taxon>
        <taxon>Streptophyta</taxon>
        <taxon>Embryophyta</taxon>
        <taxon>Tracheophyta</taxon>
        <taxon>Spermatophyta</taxon>
        <taxon>Magnoliopsida</taxon>
        <taxon>eudicotyledons</taxon>
        <taxon>Gunneridae</taxon>
        <taxon>Pentapetalae</taxon>
        <taxon>rosids</taxon>
        <taxon>fabids</taxon>
        <taxon>Malpighiales</taxon>
        <taxon>Linaceae</taxon>
        <taxon>Linum</taxon>
    </lineage>
</organism>
<dbReference type="PANTHER" id="PTHR32379">
    <property type="entry name" value="GUANIDINOACETATE N-METHYLTRANSFERASE"/>
    <property type="match status" value="1"/>
</dbReference>